<dbReference type="Pfam" id="PF14742">
    <property type="entry name" value="GDE_N_bis"/>
    <property type="match status" value="1"/>
</dbReference>
<reference evidence="4 5" key="1">
    <citation type="submission" date="2020-03" db="EMBL/GenBank/DDBJ databases">
        <title>Two novel Motilibacter sp.</title>
        <authorList>
            <person name="Liu S."/>
        </authorList>
    </citation>
    <scope>NUCLEOTIDE SEQUENCE [LARGE SCALE GENOMIC DNA]</scope>
    <source>
        <strain evidence="4 5">E257</strain>
    </source>
</reference>
<dbReference type="EMBL" id="JAANNP010000015">
    <property type="protein sequence ID" value="NHC15092.1"/>
    <property type="molecule type" value="Genomic_DNA"/>
</dbReference>
<name>A0ABX0GZW6_9ACTN</name>
<gene>
    <name evidence="4" type="ORF">G9H71_14985</name>
</gene>
<dbReference type="InterPro" id="IPR054491">
    <property type="entry name" value="MGH1-like_GH"/>
</dbReference>
<feature type="domain" description="Mannosylglycerate hydrolase MGH1-like glycoside hydrolase" evidence="3">
    <location>
        <begin position="373"/>
        <end position="611"/>
    </location>
</feature>
<dbReference type="SUPFAM" id="SSF48208">
    <property type="entry name" value="Six-hairpin glycosidases"/>
    <property type="match status" value="1"/>
</dbReference>
<comment type="caution">
    <text evidence="4">The sequence shown here is derived from an EMBL/GenBank/DDBJ whole genome shotgun (WGS) entry which is preliminary data.</text>
</comment>
<dbReference type="InterPro" id="IPR032856">
    <property type="entry name" value="GDE_N_bis"/>
</dbReference>
<feature type="domain" description="Putative glycogen debranching enzyme N-terminal" evidence="2">
    <location>
        <begin position="38"/>
        <end position="217"/>
    </location>
</feature>
<dbReference type="Gene3D" id="1.50.10.10">
    <property type="match status" value="1"/>
</dbReference>
<evidence type="ECO:0000313" key="5">
    <source>
        <dbReference type="Proteomes" id="UP000800981"/>
    </source>
</evidence>
<dbReference type="InterPro" id="IPR012341">
    <property type="entry name" value="6hp_glycosidase-like_sf"/>
</dbReference>
<dbReference type="Pfam" id="PF22422">
    <property type="entry name" value="MGH1-like_GH"/>
    <property type="match status" value="1"/>
</dbReference>
<evidence type="ECO:0000256" key="1">
    <source>
        <dbReference type="SAM" id="MobiDB-lite"/>
    </source>
</evidence>
<dbReference type="Proteomes" id="UP000800981">
    <property type="component" value="Unassembled WGS sequence"/>
</dbReference>
<evidence type="ECO:0000313" key="4">
    <source>
        <dbReference type="EMBL" id="NHC15092.1"/>
    </source>
</evidence>
<protein>
    <submittedName>
        <fullName evidence="4">Amylo-alpha-1,6-glucosidase</fullName>
    </submittedName>
</protein>
<sequence>MTDTLATRPTDAAFDPAELGSASTATPPPAPADDVTVVEGSSFCVSNRAGDISAHRPHGVFFLDNRIVSTWRLLVDDEPVEPLAVVLGEPFEATFLTRAAPRPGVHDATLVVERRRMVADGLREDLVVRNHGREPAGVTVQLLVDADFADLFDVKDGRRGTTPEVERRWAGEELALAAGHGGRRRGVRVRGQGATALPGALVWRATIAPQGEWRTSVEVLASSAGHEVATAFPLDRPLEQAEPTRRMQDWRSATPEFRCGDPDLQAAVERSVLDLGALRIQDPERPGANVVAAGAPWFMALFGRDALLASWMALPFDPGLALSTLQTLARHQGRAVDPMSEEEPGKILHEVRLGMDESRALGGSSVYYGSVDATPLFVMLLDRVARWGAPLEEVAALLPAADRALDWVERFGDADGDGFVEYQRKTDRGLLNQGWKDSLDSISFADGRLADPPIALAEVQGYVYAAYIARAHLARLVGGTDAGADWQARATDLKRRFNERFWLPERGYFALALDRDKKPVDALASNQGHCLWSGVADDDKAGAVAEALLSPAMFSGWGVRTLATTAAAYNPVSYHNGSVWPHDNAIVVAGLVRYGYVGHAQRIAEAVVEAAGAFGGRLPELFCGFERAATGVPVPYPTSCSPQAWSAAAPLSLLTSMLRLDPCLPHGDLRVAPVPPRRWGHVRLSGLPIGRGRMDLDTHDPEVLRAAGT</sequence>
<proteinExistence type="predicted"/>
<organism evidence="4 5">
    <name type="scientific">Motilibacter deserti</name>
    <dbReference type="NCBI Taxonomy" id="2714956"/>
    <lineage>
        <taxon>Bacteria</taxon>
        <taxon>Bacillati</taxon>
        <taxon>Actinomycetota</taxon>
        <taxon>Actinomycetes</taxon>
        <taxon>Motilibacterales</taxon>
        <taxon>Motilibacteraceae</taxon>
        <taxon>Motilibacter</taxon>
    </lineage>
</organism>
<accession>A0ABX0GZW6</accession>
<evidence type="ECO:0000259" key="3">
    <source>
        <dbReference type="Pfam" id="PF22422"/>
    </source>
</evidence>
<keyword evidence="5" id="KW-1185">Reference proteome</keyword>
<dbReference type="RefSeq" id="WP_166283233.1">
    <property type="nucleotide sequence ID" value="NZ_JAANNP010000015.1"/>
</dbReference>
<evidence type="ECO:0000259" key="2">
    <source>
        <dbReference type="Pfam" id="PF14742"/>
    </source>
</evidence>
<dbReference type="InterPro" id="IPR008928">
    <property type="entry name" value="6-hairpin_glycosidase_sf"/>
</dbReference>
<feature type="region of interest" description="Disordered" evidence="1">
    <location>
        <begin position="1"/>
        <end position="33"/>
    </location>
</feature>